<keyword evidence="2" id="KW-1185">Reference proteome</keyword>
<organism evidence="1 2">
    <name type="scientific">Nocardioides lianchengensis</name>
    <dbReference type="NCBI Taxonomy" id="1045774"/>
    <lineage>
        <taxon>Bacteria</taxon>
        <taxon>Bacillati</taxon>
        <taxon>Actinomycetota</taxon>
        <taxon>Actinomycetes</taxon>
        <taxon>Propionibacteriales</taxon>
        <taxon>Nocardioidaceae</taxon>
        <taxon>Nocardioides</taxon>
    </lineage>
</organism>
<name>A0A1G6LJX4_9ACTN</name>
<sequence>MTDDRLDHEREADVRRLLAEARYDEPVPDDVAARLDRVLAELVDEGPPEKVADQHRVIDLAAQRRRRRVRQLLVAAVAVGVIGVGLGQVGLPSTFQADMDGSSAGGSAADSGGDSAEAEAEGPAAAAGAPSALDEASPLQRDAPLALTAEPLVVEDEDFGSEAQLKSLRRTTLQNLDATLSQEARSSAAPESDESRSAEGYAATPTWFTCQPGPFGAGRLIAVQYDGQPAVLAVRPSTGDSSVVELLRCGSGAVLRSATVPVP</sequence>
<evidence type="ECO:0000313" key="2">
    <source>
        <dbReference type="Proteomes" id="UP000199034"/>
    </source>
</evidence>
<evidence type="ECO:0000313" key="1">
    <source>
        <dbReference type="EMBL" id="SDC43055.1"/>
    </source>
</evidence>
<proteinExistence type="predicted"/>
<dbReference type="STRING" id="1045774.SAMN05421872_102259"/>
<dbReference type="RefSeq" id="WP_090851517.1">
    <property type="nucleotide sequence ID" value="NZ_FMZM01000002.1"/>
</dbReference>
<reference evidence="2" key="1">
    <citation type="submission" date="2016-10" db="EMBL/GenBank/DDBJ databases">
        <authorList>
            <person name="Varghese N."/>
            <person name="Submissions S."/>
        </authorList>
    </citation>
    <scope>NUCLEOTIDE SEQUENCE [LARGE SCALE GENOMIC DNA]</scope>
    <source>
        <strain evidence="2">CGMCC 4.6858</strain>
    </source>
</reference>
<protein>
    <submittedName>
        <fullName evidence="1">Uncharacterized protein</fullName>
    </submittedName>
</protein>
<gene>
    <name evidence="1" type="ORF">SAMN05421872_102259</name>
</gene>
<dbReference type="AlphaFoldDB" id="A0A1G6LJX4"/>
<dbReference type="OrthoDB" id="3790815at2"/>
<dbReference type="EMBL" id="FMZM01000002">
    <property type="protein sequence ID" value="SDC43055.1"/>
    <property type="molecule type" value="Genomic_DNA"/>
</dbReference>
<dbReference type="Proteomes" id="UP000199034">
    <property type="component" value="Unassembled WGS sequence"/>
</dbReference>
<accession>A0A1G6LJX4</accession>